<dbReference type="SUPFAM" id="SSF49879">
    <property type="entry name" value="SMAD/FHA domain"/>
    <property type="match status" value="1"/>
</dbReference>
<feature type="region of interest" description="Disordered" evidence="2">
    <location>
        <begin position="659"/>
        <end position="684"/>
    </location>
</feature>
<evidence type="ECO:0000313" key="5">
    <source>
        <dbReference type="EMBL" id="KAJ7202277.1"/>
    </source>
</evidence>
<keyword evidence="3" id="KW-0812">Transmembrane</keyword>
<dbReference type="SMART" id="SM00240">
    <property type="entry name" value="FHA"/>
    <property type="match status" value="1"/>
</dbReference>
<comment type="caution">
    <text evidence="5">The sequence shown here is derived from an EMBL/GenBank/DDBJ whole genome shotgun (WGS) entry which is preliminary data.</text>
</comment>
<accession>A0AAD6V4B2</accession>
<evidence type="ECO:0000259" key="4">
    <source>
        <dbReference type="PROSITE" id="PS50006"/>
    </source>
</evidence>
<evidence type="ECO:0000313" key="6">
    <source>
        <dbReference type="Proteomes" id="UP001219525"/>
    </source>
</evidence>
<reference evidence="5" key="1">
    <citation type="submission" date="2023-03" db="EMBL/GenBank/DDBJ databases">
        <title>Massive genome expansion in bonnet fungi (Mycena s.s.) driven by repeated elements and novel gene families across ecological guilds.</title>
        <authorList>
            <consortium name="Lawrence Berkeley National Laboratory"/>
            <person name="Harder C.B."/>
            <person name="Miyauchi S."/>
            <person name="Viragh M."/>
            <person name="Kuo A."/>
            <person name="Thoen E."/>
            <person name="Andreopoulos B."/>
            <person name="Lu D."/>
            <person name="Skrede I."/>
            <person name="Drula E."/>
            <person name="Henrissat B."/>
            <person name="Morin E."/>
            <person name="Kohler A."/>
            <person name="Barry K."/>
            <person name="LaButti K."/>
            <person name="Morin E."/>
            <person name="Salamov A."/>
            <person name="Lipzen A."/>
            <person name="Mereny Z."/>
            <person name="Hegedus B."/>
            <person name="Baldrian P."/>
            <person name="Stursova M."/>
            <person name="Weitz H."/>
            <person name="Taylor A."/>
            <person name="Grigoriev I.V."/>
            <person name="Nagy L.G."/>
            <person name="Martin F."/>
            <person name="Kauserud H."/>
        </authorList>
    </citation>
    <scope>NUCLEOTIDE SEQUENCE</scope>
    <source>
        <strain evidence="5">9144</strain>
    </source>
</reference>
<dbReference type="PANTHER" id="PTHR15715:SF37">
    <property type="entry name" value="LD47843P"/>
    <property type="match status" value="1"/>
</dbReference>
<keyword evidence="6" id="KW-1185">Reference proteome</keyword>
<keyword evidence="1" id="KW-0175">Coiled coil</keyword>
<feature type="domain" description="FHA" evidence="4">
    <location>
        <begin position="43"/>
        <end position="99"/>
    </location>
</feature>
<feature type="region of interest" description="Disordered" evidence="2">
    <location>
        <begin position="316"/>
        <end position="349"/>
    </location>
</feature>
<feature type="coiled-coil region" evidence="1">
    <location>
        <begin position="506"/>
        <end position="570"/>
    </location>
</feature>
<proteinExistence type="predicted"/>
<evidence type="ECO:0000256" key="3">
    <source>
        <dbReference type="SAM" id="Phobius"/>
    </source>
</evidence>
<evidence type="ECO:0000256" key="2">
    <source>
        <dbReference type="SAM" id="MobiDB-lite"/>
    </source>
</evidence>
<feature type="compositionally biased region" description="Low complexity" evidence="2">
    <location>
        <begin position="244"/>
        <end position="268"/>
    </location>
</feature>
<dbReference type="AlphaFoldDB" id="A0AAD6V4B2"/>
<dbReference type="Gene3D" id="2.60.200.20">
    <property type="match status" value="1"/>
</dbReference>
<dbReference type="PANTHER" id="PTHR15715">
    <property type="entry name" value="CENTROSOMAL PROTEIN OF 170 KDA"/>
    <property type="match status" value="1"/>
</dbReference>
<keyword evidence="3" id="KW-1133">Transmembrane helix</keyword>
<feature type="region of interest" description="Disordered" evidence="2">
    <location>
        <begin position="378"/>
        <end position="431"/>
    </location>
</feature>
<feature type="compositionally biased region" description="Acidic residues" evidence="2">
    <location>
        <begin position="406"/>
        <end position="419"/>
    </location>
</feature>
<feature type="compositionally biased region" description="Polar residues" evidence="2">
    <location>
        <begin position="726"/>
        <end position="743"/>
    </location>
</feature>
<feature type="region of interest" description="Disordered" evidence="2">
    <location>
        <begin position="188"/>
        <end position="285"/>
    </location>
</feature>
<feature type="transmembrane region" description="Helical" evidence="3">
    <location>
        <begin position="756"/>
        <end position="775"/>
    </location>
</feature>
<dbReference type="Pfam" id="PF00498">
    <property type="entry name" value="FHA"/>
    <property type="match status" value="1"/>
</dbReference>
<name>A0AAD6V4B2_9AGAR</name>
<dbReference type="Proteomes" id="UP001219525">
    <property type="component" value="Unassembled WGS sequence"/>
</dbReference>
<dbReference type="EMBL" id="JARJCW010000055">
    <property type="protein sequence ID" value="KAJ7202277.1"/>
    <property type="molecule type" value="Genomic_DNA"/>
</dbReference>
<protein>
    <recommendedName>
        <fullName evidence="4">FHA domain-containing protein</fullName>
    </recommendedName>
</protein>
<keyword evidence="3" id="KW-0472">Membrane</keyword>
<dbReference type="PROSITE" id="PS50006">
    <property type="entry name" value="FHA_DOMAIN"/>
    <property type="match status" value="1"/>
</dbReference>
<gene>
    <name evidence="5" type="ORF">GGX14DRAFT_523926</name>
</gene>
<feature type="compositionally biased region" description="Basic and acidic residues" evidence="2">
    <location>
        <begin position="667"/>
        <end position="684"/>
    </location>
</feature>
<evidence type="ECO:0000256" key="1">
    <source>
        <dbReference type="SAM" id="Coils"/>
    </source>
</evidence>
<sequence>MASRFGTGSPLDESAPYPALYLLPLDDSFYPPKRIALSLGTRVRIGRQLNQKTTPSENNGVFESRVLSRQHAEVWLEGDKFLIRDVKSSNGTFINGERLSAEGVESAPAELHSDDIVEFGIDIVGEQGEVVHRKVAARATCATTEADAQRALRAEQRVYPAAPTTVPPSPPSTNAMNVVVPNMSGNALASGSGAAQRRPQHATGLAGMGGMGSERIRPKSGDFDSILARLRDGPRAPPVPAAAPMPVHSPSSSSSPPRPSSASSPIPAGNMQHSAPSPPNVGTISTANLEPTAALEQLRAALTQTQATLASVVASPSLVPPSSVPAPPPHDSPNQAAHLPTPAQYDTSTDVAPPLIVNARALRSQLAALREDAGSLHRAQAKASARRRRAATVTLRRDMRRPDVPRDDDEEEDGNDTEVEDRPGADPDDVEWEDDIDFHAEAAGVPMPLSSPTGRLHDVFRMVRGVPEQEESVPPDSPLTHEYDGTQIERESVQTTMRDDVEMEAARALSAQLDDLADQLELLHGRLRALQSEPVEEAERATDGAGLDALGGLEQRVEALEGDLAAADDALRPVTDSDPLRGADSEGSVGTAGALHADDGAEQKIKDALHSGLTALLDDWAAFRAEAAAYSRPMHFPWSTAGTDLPGWDAARRADAVVGGATAHAAQGKDLDDSSHDGAEADRRVRVPSDDEVRVPGRWGLLTPAGSVRESVHALQLDESPRHVGLQQQHTNGSARLSGTDAKSQLRAPRETEQTLLLAGAVGVAVALVVAAWWGA</sequence>
<feature type="compositionally biased region" description="Basic and acidic residues" evidence="2">
    <location>
        <begin position="395"/>
        <end position="405"/>
    </location>
</feature>
<feature type="compositionally biased region" description="Pro residues" evidence="2">
    <location>
        <begin position="318"/>
        <end position="331"/>
    </location>
</feature>
<feature type="compositionally biased region" description="Polar residues" evidence="2">
    <location>
        <begin position="271"/>
        <end position="285"/>
    </location>
</feature>
<dbReference type="GO" id="GO:0005737">
    <property type="term" value="C:cytoplasm"/>
    <property type="evidence" value="ECO:0007669"/>
    <property type="project" value="TreeGrafter"/>
</dbReference>
<dbReference type="InterPro" id="IPR000253">
    <property type="entry name" value="FHA_dom"/>
</dbReference>
<dbReference type="InterPro" id="IPR008984">
    <property type="entry name" value="SMAD_FHA_dom_sf"/>
</dbReference>
<dbReference type="InterPro" id="IPR051176">
    <property type="entry name" value="Cent_Immune-Sig_Mod"/>
</dbReference>
<feature type="region of interest" description="Disordered" evidence="2">
    <location>
        <begin position="720"/>
        <end position="748"/>
    </location>
</feature>
<organism evidence="5 6">
    <name type="scientific">Mycena pura</name>
    <dbReference type="NCBI Taxonomy" id="153505"/>
    <lineage>
        <taxon>Eukaryota</taxon>
        <taxon>Fungi</taxon>
        <taxon>Dikarya</taxon>
        <taxon>Basidiomycota</taxon>
        <taxon>Agaricomycotina</taxon>
        <taxon>Agaricomycetes</taxon>
        <taxon>Agaricomycetidae</taxon>
        <taxon>Agaricales</taxon>
        <taxon>Marasmiineae</taxon>
        <taxon>Mycenaceae</taxon>
        <taxon>Mycena</taxon>
    </lineage>
</organism>